<accession>A0A841D5X1</accession>
<evidence type="ECO:0000313" key="3">
    <source>
        <dbReference type="Proteomes" id="UP000562352"/>
    </source>
</evidence>
<dbReference type="Gene3D" id="3.40.50.300">
    <property type="entry name" value="P-loop containing nucleotide triphosphate hydrolases"/>
    <property type="match status" value="1"/>
</dbReference>
<dbReference type="EMBL" id="JACHJJ010000016">
    <property type="protein sequence ID" value="MBB5965280.1"/>
    <property type="molecule type" value="Genomic_DNA"/>
</dbReference>
<dbReference type="AlphaFoldDB" id="A0A841D5X1"/>
<sequence>MAGELRLEVHDFRSPERWRWTLRDAGGAFLADHEVRLDAGDWRFTAFSDLGRYLRWNAAPDRRIEAEAELVAQVGDWIGAEVFGPVGPALIKARPSAVRVVLPPEARVLAFRPLELARVDGTPLALRNIPLVMCDGAAEPGAKEPVGERLRVLGLFSLPTGGGVLNLRRERHAMSTLFSELGAVRGRAVEMRVLQYGVTRERLAEILKDGEGWDVVHVSGHGNPGELLLEHPDGSPDPVPAADFVDLLEPTAERLKLVTVSACSSAALKAADQLRALGVTPPAGWSGSASPGPVSPESVSAEHALSTLATDLADRLDCAVLAMRYPVVDSFAIDLAAELYGLLVEKGRPLPRALGMALRAVVAAPPTLDCPALSVTTPALFGARALELKLTAPEGEPVTFRPGSLKLAGLPPQPPRFVGRTKAITDASAALAPRSGAAGVLLYGMPGAGKTACALELAYTHAESFRIVAWHKAPDEGTDTTGAFTAFLTDLERKISGLELVHLAENEEALRAFLPLLTEFFERNRVLVVLDNAESLLTSDGGWRDRRWGPVVDALTGHGGFSRLVVTSRVRPAALEGRVEQIAIDALPAAEALLLARELPGLRALMDGRTRGVEPSDARELAVRAVKMAHGHPKLLELADGQAADSGRLRGLLEAGGAAWRETAGGLPEDFFTVVDRAAGVSGEDYLRVLERWTQVVAGGLSAAERDLFGFVCCLEEDDRLGFVLEAVWPVLWRRLGREGAVPEPEAVLGVLVRRGLASPEAGGRLGVHPGVATAGRAAAGQVFRAAVDAELAAFWQAIFDQAVEGQGGQELGEWVVRAGLGAVPYLLRRHAWAQAGWLLGRVLYRDDSRAVAVVALPALRRIAAAVRGGPGEAGTVFTLAWALQVVDASAAEAQLRELAERARAAEDDRTVSVALGELVKLCLGSGRLGEALELAEQKIAASRRAGWGPWTLLADEGRRVQVLAAMGKSEQALAEVERLWEQMAALPARAGADEVVEAWNVRELLLSVGRDAAARLGAWERALAFSDEMLASMRARGAAGTEMARSRFNDYFPLLRLDRIEQAWQLLAGCREVFERHQDGQGLGKVLSALADVEDARGHGDRAIGLERDALRYKYAARDVAALAVSHHNLGNYLTWQAGQVAAGLAHHLAAALVCAVIGGEGLEDSLWAAEHDLRQLPDPAQVPADVAALCRLVEEVPGVRLADLLAALADPGTLRHTYDQIIEAVTTAAGSPG</sequence>
<dbReference type="Gene3D" id="1.25.40.10">
    <property type="entry name" value="Tetratricopeptide repeat domain"/>
    <property type="match status" value="1"/>
</dbReference>
<feature type="domain" description="Orc1-like AAA ATPase" evidence="1">
    <location>
        <begin position="416"/>
        <end position="535"/>
    </location>
</feature>
<organism evidence="2 3">
    <name type="scientific">Planomonospora venezuelensis</name>
    <dbReference type="NCBI Taxonomy" id="1999"/>
    <lineage>
        <taxon>Bacteria</taxon>
        <taxon>Bacillati</taxon>
        <taxon>Actinomycetota</taxon>
        <taxon>Actinomycetes</taxon>
        <taxon>Streptosporangiales</taxon>
        <taxon>Streptosporangiaceae</taxon>
        <taxon>Planomonospora</taxon>
    </lineage>
</organism>
<proteinExistence type="predicted"/>
<dbReference type="InterPro" id="IPR027417">
    <property type="entry name" value="P-loop_NTPase"/>
</dbReference>
<evidence type="ECO:0000259" key="1">
    <source>
        <dbReference type="Pfam" id="PF13191"/>
    </source>
</evidence>
<dbReference type="SUPFAM" id="SSF52540">
    <property type="entry name" value="P-loop containing nucleoside triphosphate hydrolases"/>
    <property type="match status" value="1"/>
</dbReference>
<gene>
    <name evidence="2" type="ORF">FHS22_004568</name>
</gene>
<dbReference type="InterPro" id="IPR011990">
    <property type="entry name" value="TPR-like_helical_dom_sf"/>
</dbReference>
<name>A0A841D5X1_PLAVE</name>
<reference evidence="2 3" key="1">
    <citation type="submission" date="2020-08" db="EMBL/GenBank/DDBJ databases">
        <title>Genomic Encyclopedia of Type Strains, Phase III (KMG-III): the genomes of soil and plant-associated and newly described type strains.</title>
        <authorList>
            <person name="Whitman W."/>
        </authorList>
    </citation>
    <scope>NUCLEOTIDE SEQUENCE [LARGE SCALE GENOMIC DNA]</scope>
    <source>
        <strain evidence="2 3">CECT 3303</strain>
    </source>
</reference>
<protein>
    <submittedName>
        <fullName evidence="2">Tetratricopeptide (TPR) repeat protein</fullName>
    </submittedName>
</protein>
<keyword evidence="3" id="KW-1185">Reference proteome</keyword>
<evidence type="ECO:0000313" key="2">
    <source>
        <dbReference type="EMBL" id="MBB5965280.1"/>
    </source>
</evidence>
<comment type="caution">
    <text evidence="2">The sequence shown here is derived from an EMBL/GenBank/DDBJ whole genome shotgun (WGS) entry which is preliminary data.</text>
</comment>
<dbReference type="RefSeq" id="WP_184944556.1">
    <property type="nucleotide sequence ID" value="NZ_BAAAWZ010000001.1"/>
</dbReference>
<dbReference type="InterPro" id="IPR041664">
    <property type="entry name" value="AAA_16"/>
</dbReference>
<dbReference type="Pfam" id="PF13191">
    <property type="entry name" value="AAA_16"/>
    <property type="match status" value="1"/>
</dbReference>
<dbReference type="Proteomes" id="UP000562352">
    <property type="component" value="Unassembled WGS sequence"/>
</dbReference>